<dbReference type="EC" id="6.3.4.3" evidence="8"/>
<dbReference type="FunFam" id="3.30.1510.10:FF:000001">
    <property type="entry name" value="Formate--tetrahydrofolate ligase"/>
    <property type="match status" value="1"/>
</dbReference>
<evidence type="ECO:0000256" key="1">
    <source>
        <dbReference type="ARBA" id="ARBA00004777"/>
    </source>
</evidence>
<feature type="binding site" evidence="8">
    <location>
        <begin position="65"/>
        <end position="72"/>
    </location>
    <ligand>
        <name>ATP</name>
        <dbReference type="ChEBI" id="CHEBI:30616"/>
    </ligand>
</feature>
<evidence type="ECO:0000256" key="6">
    <source>
        <dbReference type="ARBA" id="ARBA00049033"/>
    </source>
</evidence>
<dbReference type="InterPro" id="IPR020628">
    <property type="entry name" value="Formate_THF_ligase_CS"/>
</dbReference>
<dbReference type="SUPFAM" id="SSF52540">
    <property type="entry name" value="P-loop containing nucleoside triphosphate hydrolases"/>
    <property type="match status" value="1"/>
</dbReference>
<gene>
    <name evidence="8 9" type="primary">fhs</name>
    <name evidence="9" type="ORF">Poly30_00930</name>
</gene>
<evidence type="ECO:0000256" key="8">
    <source>
        <dbReference type="HAMAP-Rule" id="MF_01543"/>
    </source>
</evidence>
<keyword evidence="3 8" id="KW-0436">Ligase</keyword>
<protein>
    <recommendedName>
        <fullName evidence="8">Formate--tetrahydrofolate ligase</fullName>
        <ecNumber evidence="8">6.3.4.3</ecNumber>
    </recommendedName>
    <alternativeName>
        <fullName evidence="8">Formyltetrahydrofolate synthetase</fullName>
        <shortName evidence="8">FHS</shortName>
        <shortName evidence="8">FTHFS</shortName>
    </alternativeName>
</protein>
<dbReference type="NCBIfam" id="NF010030">
    <property type="entry name" value="PRK13505.1"/>
    <property type="match status" value="1"/>
</dbReference>
<dbReference type="GO" id="GO:0035999">
    <property type="term" value="P:tetrahydrofolate interconversion"/>
    <property type="evidence" value="ECO:0007669"/>
    <property type="project" value="UniProtKB-UniRule"/>
</dbReference>
<evidence type="ECO:0000256" key="5">
    <source>
        <dbReference type="ARBA" id="ARBA00022840"/>
    </source>
</evidence>
<dbReference type="Gene3D" id="3.40.50.300">
    <property type="entry name" value="P-loop containing nucleotide triphosphate hydrolases"/>
    <property type="match status" value="1"/>
</dbReference>
<reference evidence="9 10" key="1">
    <citation type="submission" date="2019-02" db="EMBL/GenBank/DDBJ databases">
        <title>Deep-cultivation of Planctomycetes and their phenomic and genomic characterization uncovers novel biology.</title>
        <authorList>
            <person name="Wiegand S."/>
            <person name="Jogler M."/>
            <person name="Boedeker C."/>
            <person name="Pinto D."/>
            <person name="Vollmers J."/>
            <person name="Rivas-Marin E."/>
            <person name="Kohn T."/>
            <person name="Peeters S.H."/>
            <person name="Heuer A."/>
            <person name="Rast P."/>
            <person name="Oberbeckmann S."/>
            <person name="Bunk B."/>
            <person name="Jeske O."/>
            <person name="Meyerdierks A."/>
            <person name="Storesund J.E."/>
            <person name="Kallscheuer N."/>
            <person name="Luecker S."/>
            <person name="Lage O.M."/>
            <person name="Pohl T."/>
            <person name="Merkel B.J."/>
            <person name="Hornburger P."/>
            <person name="Mueller R.-W."/>
            <person name="Bruemmer F."/>
            <person name="Labrenz M."/>
            <person name="Spormann A.M."/>
            <person name="Op den Camp H."/>
            <person name="Overmann J."/>
            <person name="Amann R."/>
            <person name="Jetten M.S.M."/>
            <person name="Mascher T."/>
            <person name="Medema M.H."/>
            <person name="Devos D.P."/>
            <person name="Kaster A.-K."/>
            <person name="Ovreas L."/>
            <person name="Rohde M."/>
            <person name="Galperin M.Y."/>
            <person name="Jogler C."/>
        </authorList>
    </citation>
    <scope>NUCLEOTIDE SEQUENCE [LARGE SCALE GENOMIC DNA]</scope>
    <source>
        <strain evidence="9 10">Poly30</strain>
    </source>
</reference>
<dbReference type="InterPro" id="IPR027417">
    <property type="entry name" value="P-loop_NTPase"/>
</dbReference>
<evidence type="ECO:0000256" key="4">
    <source>
        <dbReference type="ARBA" id="ARBA00022741"/>
    </source>
</evidence>
<organism evidence="9 10">
    <name type="scientific">Saltatorellus ferox</name>
    <dbReference type="NCBI Taxonomy" id="2528018"/>
    <lineage>
        <taxon>Bacteria</taxon>
        <taxon>Pseudomonadati</taxon>
        <taxon>Planctomycetota</taxon>
        <taxon>Planctomycetia</taxon>
        <taxon>Planctomycetia incertae sedis</taxon>
        <taxon>Saltatorellus</taxon>
    </lineage>
</organism>
<dbReference type="OrthoDB" id="9761733at2"/>
<dbReference type="Pfam" id="PF01268">
    <property type="entry name" value="FTHFS"/>
    <property type="match status" value="1"/>
</dbReference>
<dbReference type="PROSITE" id="PS00721">
    <property type="entry name" value="FTHFS_1"/>
    <property type="match status" value="1"/>
</dbReference>
<comment type="pathway">
    <text evidence="1 8">One-carbon metabolism; tetrahydrofolate interconversion.</text>
</comment>
<dbReference type="HAMAP" id="MF_01543">
    <property type="entry name" value="FTHFS"/>
    <property type="match status" value="1"/>
</dbReference>
<proteinExistence type="inferred from homology"/>
<dbReference type="GO" id="GO:0005524">
    <property type="term" value="F:ATP binding"/>
    <property type="evidence" value="ECO:0007669"/>
    <property type="project" value="UniProtKB-UniRule"/>
</dbReference>
<dbReference type="CDD" id="cd00477">
    <property type="entry name" value="FTHFS"/>
    <property type="match status" value="1"/>
</dbReference>
<dbReference type="PROSITE" id="PS00722">
    <property type="entry name" value="FTHFS_2"/>
    <property type="match status" value="1"/>
</dbReference>
<name>A0A518EKI5_9BACT</name>
<comment type="similarity">
    <text evidence="7 8">Belongs to the formate--tetrahydrofolate ligase family.</text>
</comment>
<keyword evidence="2 8" id="KW-0554">One-carbon metabolism</keyword>
<keyword evidence="5 8" id="KW-0067">ATP-binding</keyword>
<dbReference type="UniPathway" id="UPA00193"/>
<dbReference type="RefSeq" id="WP_145194056.1">
    <property type="nucleotide sequence ID" value="NZ_CP036434.1"/>
</dbReference>
<dbReference type="Proteomes" id="UP000320390">
    <property type="component" value="Chromosome"/>
</dbReference>
<dbReference type="GO" id="GO:0004329">
    <property type="term" value="F:formate-tetrahydrofolate ligase activity"/>
    <property type="evidence" value="ECO:0007669"/>
    <property type="project" value="UniProtKB-UniRule"/>
</dbReference>
<sequence length="564" mass="59260">MRSDLEIARDIQLRPIGEIASAYGIPDDALEPYGRYMAKVDHRLGTKAEGPARGKYVMVTAITPTPAGEGKTVHTVGLSLALNKIGKKAACAIRQPSMGPVFGIKGGAAGGGFSQVVPMEDFNLHLTGDFHAAAAANNLLSAAIDASILLDNPLEIDPFTVTWRRVVDCNDRVLRQIVTGLGGKANGVPMETGFDITSASEVMAILGMSDDLADVRRRLGRIVIGQNRKGEPVTADDLECAGAMAAILRRAIDPTIMQTTEGTLAFVHTGPFANIAHGNSSIVADRVAAHHVDYLVTEAGFGADMGAEKFFDIKCRASGMRPDAVLLVATIRALKMHSGQFAMVGGKLPPELSDENVEAVRLGCSNLEAQVKNVRKFGVPVVVAINRFPTDTAAEIALVQERALAAGARAAEISEVHGKGGAGGEAIARAIVAAAESGEADFSPLYPDDMLLADKVKRLAHELYGAETVEIAPAAAKTFATLEAQGYGHLPVCVAKTQYSLSHDASLKGAPRGFAFPVREARLAAGAGFVVVYAGTVMTMPGLGRTPAYKQVDIDENGEVIGLF</sequence>
<accession>A0A518EKI5</accession>
<keyword evidence="10" id="KW-1185">Reference proteome</keyword>
<dbReference type="Gene3D" id="3.30.1510.10">
    <property type="entry name" value="Domain 2, N(10)-formyltetrahydrofolate synthetase"/>
    <property type="match status" value="1"/>
</dbReference>
<evidence type="ECO:0000256" key="7">
    <source>
        <dbReference type="ARBA" id="ARBA00061363"/>
    </source>
</evidence>
<dbReference type="EMBL" id="CP036434">
    <property type="protein sequence ID" value="QDV04602.1"/>
    <property type="molecule type" value="Genomic_DNA"/>
</dbReference>
<evidence type="ECO:0000313" key="10">
    <source>
        <dbReference type="Proteomes" id="UP000320390"/>
    </source>
</evidence>
<keyword evidence="4 8" id="KW-0547">Nucleotide-binding</keyword>
<dbReference type="Gene3D" id="3.10.410.10">
    <property type="entry name" value="Formyltetrahydrofolate synthetase, domain 3"/>
    <property type="match status" value="1"/>
</dbReference>
<dbReference type="FunFam" id="3.10.410.10:FF:000001">
    <property type="entry name" value="Putative formate--tetrahydrofolate ligase"/>
    <property type="match status" value="1"/>
</dbReference>
<comment type="catalytic activity">
    <reaction evidence="6 8">
        <text>(6S)-5,6,7,8-tetrahydrofolate + formate + ATP = (6R)-10-formyltetrahydrofolate + ADP + phosphate</text>
        <dbReference type="Rhea" id="RHEA:20221"/>
        <dbReference type="ChEBI" id="CHEBI:15740"/>
        <dbReference type="ChEBI" id="CHEBI:30616"/>
        <dbReference type="ChEBI" id="CHEBI:43474"/>
        <dbReference type="ChEBI" id="CHEBI:57453"/>
        <dbReference type="ChEBI" id="CHEBI:195366"/>
        <dbReference type="ChEBI" id="CHEBI:456216"/>
        <dbReference type="EC" id="6.3.4.3"/>
    </reaction>
</comment>
<evidence type="ECO:0000256" key="3">
    <source>
        <dbReference type="ARBA" id="ARBA00022598"/>
    </source>
</evidence>
<evidence type="ECO:0000313" key="9">
    <source>
        <dbReference type="EMBL" id="QDV04602.1"/>
    </source>
</evidence>
<dbReference type="AlphaFoldDB" id="A0A518EKI5"/>
<evidence type="ECO:0000256" key="2">
    <source>
        <dbReference type="ARBA" id="ARBA00022563"/>
    </source>
</evidence>
<dbReference type="InterPro" id="IPR000559">
    <property type="entry name" value="Formate_THF_ligase"/>
</dbReference>